<dbReference type="EMBL" id="BK015568">
    <property type="protein sequence ID" value="DAE13740.1"/>
    <property type="molecule type" value="Genomic_DNA"/>
</dbReference>
<accession>A0A8S5Q5B4</accession>
<protein>
    <submittedName>
        <fullName evidence="2">Uncharacterized protein</fullName>
    </submittedName>
</protein>
<evidence type="ECO:0000313" key="2">
    <source>
        <dbReference type="EMBL" id="DAE13740.1"/>
    </source>
</evidence>
<reference evidence="2" key="1">
    <citation type="journal article" date="2021" name="Proc. Natl. Acad. Sci. U.S.A.">
        <title>A Catalog of Tens of Thousands of Viruses from Human Metagenomes Reveals Hidden Associations with Chronic Diseases.</title>
        <authorList>
            <person name="Tisza M.J."/>
            <person name="Buck C.B."/>
        </authorList>
    </citation>
    <scope>NUCLEOTIDE SEQUENCE</scope>
    <source>
        <strain evidence="2">CtQqU1</strain>
    </source>
</reference>
<proteinExistence type="predicted"/>
<organism evidence="2">
    <name type="scientific">Siphoviridae sp. ctQqU1</name>
    <dbReference type="NCBI Taxonomy" id="2825496"/>
    <lineage>
        <taxon>Viruses</taxon>
        <taxon>Duplodnaviria</taxon>
        <taxon>Heunggongvirae</taxon>
        <taxon>Uroviricota</taxon>
        <taxon>Caudoviricetes</taxon>
    </lineage>
</organism>
<keyword evidence="1" id="KW-0472">Membrane</keyword>
<feature type="transmembrane region" description="Helical" evidence="1">
    <location>
        <begin position="7"/>
        <end position="28"/>
    </location>
</feature>
<keyword evidence="1" id="KW-0812">Transmembrane</keyword>
<name>A0A8S5Q5B4_9CAUD</name>
<sequence>MKALVEIAMMGGVALAVVLATFFLNFWLMHQIMLLIGTKGAWLVICIAAIMASAWILSFGSKSGEKNDAGSRS</sequence>
<feature type="transmembrane region" description="Helical" evidence="1">
    <location>
        <begin position="40"/>
        <end position="57"/>
    </location>
</feature>
<keyword evidence="1" id="KW-1133">Transmembrane helix</keyword>
<evidence type="ECO:0000256" key="1">
    <source>
        <dbReference type="SAM" id="Phobius"/>
    </source>
</evidence>